<dbReference type="Proteomes" id="UP000038045">
    <property type="component" value="Unplaced"/>
</dbReference>
<dbReference type="PANTHER" id="PTHR24056">
    <property type="entry name" value="CELL DIVISION PROTEIN KINASE"/>
    <property type="match status" value="1"/>
</dbReference>
<dbReference type="InterPro" id="IPR011009">
    <property type="entry name" value="Kinase-like_dom_sf"/>
</dbReference>
<keyword evidence="8" id="KW-1185">Reference proteome</keyword>
<evidence type="ECO:0000256" key="4">
    <source>
        <dbReference type="ARBA" id="ARBA00022741"/>
    </source>
</evidence>
<accession>A0A0N4Z2C9</accession>
<dbReference type="Pfam" id="PF00069">
    <property type="entry name" value="Pkinase"/>
    <property type="match status" value="1"/>
</dbReference>
<dbReference type="SMART" id="SM00220">
    <property type="entry name" value="S_TKc"/>
    <property type="match status" value="1"/>
</dbReference>
<evidence type="ECO:0000256" key="2">
    <source>
        <dbReference type="ARBA" id="ARBA00022527"/>
    </source>
</evidence>
<name>A0A0N4Z2C9_PARTI</name>
<keyword evidence="2" id="KW-0723">Serine/threonine-protein kinase</keyword>
<protein>
    <submittedName>
        <fullName evidence="9">Protein kinase domain-containing protein</fullName>
    </submittedName>
</protein>
<feature type="domain" description="Protein kinase" evidence="7">
    <location>
        <begin position="7"/>
        <end position="287"/>
    </location>
</feature>
<reference evidence="9" key="1">
    <citation type="submission" date="2017-02" db="UniProtKB">
        <authorList>
            <consortium name="WormBaseParasite"/>
        </authorList>
    </citation>
    <scope>IDENTIFICATION</scope>
</reference>
<evidence type="ECO:0000313" key="9">
    <source>
        <dbReference type="WBParaSite" id="PTRK_0000102400.1"/>
    </source>
</evidence>
<dbReference type="SUPFAM" id="SSF56112">
    <property type="entry name" value="Protein kinase-like (PK-like)"/>
    <property type="match status" value="1"/>
</dbReference>
<dbReference type="InterPro" id="IPR000719">
    <property type="entry name" value="Prot_kinase_dom"/>
</dbReference>
<evidence type="ECO:0000256" key="3">
    <source>
        <dbReference type="ARBA" id="ARBA00022679"/>
    </source>
</evidence>
<keyword evidence="3" id="KW-0808">Transferase</keyword>
<dbReference type="STRING" id="131310.A0A0N4Z2C9"/>
<evidence type="ECO:0000313" key="8">
    <source>
        <dbReference type="Proteomes" id="UP000038045"/>
    </source>
</evidence>
<dbReference type="Gene3D" id="1.10.510.10">
    <property type="entry name" value="Transferase(Phosphotransferase) domain 1"/>
    <property type="match status" value="1"/>
</dbReference>
<comment type="similarity">
    <text evidence="1">Belongs to the protein kinase superfamily. CMGC Ser/Thr protein kinase family. CDC2/CDKX subfamily.</text>
</comment>
<dbReference type="InterPro" id="IPR008271">
    <property type="entry name" value="Ser/Thr_kinase_AS"/>
</dbReference>
<dbReference type="PROSITE" id="PS00108">
    <property type="entry name" value="PROTEIN_KINASE_ST"/>
    <property type="match status" value="1"/>
</dbReference>
<dbReference type="GO" id="GO:0005524">
    <property type="term" value="F:ATP binding"/>
    <property type="evidence" value="ECO:0007669"/>
    <property type="project" value="UniProtKB-KW"/>
</dbReference>
<evidence type="ECO:0000256" key="6">
    <source>
        <dbReference type="ARBA" id="ARBA00022840"/>
    </source>
</evidence>
<dbReference type="FunFam" id="1.10.510.10:FF:000624">
    <property type="entry name" value="Mitogen-activated protein kinase"/>
    <property type="match status" value="1"/>
</dbReference>
<proteinExistence type="inferred from homology"/>
<dbReference type="InterPro" id="IPR050108">
    <property type="entry name" value="CDK"/>
</dbReference>
<keyword evidence="4" id="KW-0547">Nucleotide-binding</keyword>
<evidence type="ECO:0000259" key="7">
    <source>
        <dbReference type="PROSITE" id="PS50011"/>
    </source>
</evidence>
<dbReference type="GO" id="GO:0004674">
    <property type="term" value="F:protein serine/threonine kinase activity"/>
    <property type="evidence" value="ECO:0007669"/>
    <property type="project" value="UniProtKB-KW"/>
</dbReference>
<organism evidence="8 9">
    <name type="scientific">Parastrongyloides trichosuri</name>
    <name type="common">Possum-specific nematode worm</name>
    <dbReference type="NCBI Taxonomy" id="131310"/>
    <lineage>
        <taxon>Eukaryota</taxon>
        <taxon>Metazoa</taxon>
        <taxon>Ecdysozoa</taxon>
        <taxon>Nematoda</taxon>
        <taxon>Chromadorea</taxon>
        <taxon>Rhabditida</taxon>
        <taxon>Tylenchina</taxon>
        <taxon>Panagrolaimomorpha</taxon>
        <taxon>Strongyloidoidea</taxon>
        <taxon>Strongyloididae</taxon>
        <taxon>Parastrongyloides</taxon>
    </lineage>
</organism>
<evidence type="ECO:0000256" key="1">
    <source>
        <dbReference type="ARBA" id="ARBA00006485"/>
    </source>
</evidence>
<dbReference type="PROSITE" id="PS50011">
    <property type="entry name" value="PROTEIN_KINASE_DOM"/>
    <property type="match status" value="1"/>
</dbReference>
<dbReference type="WBParaSite" id="PTRK_0000102400.1">
    <property type="protein sequence ID" value="PTRK_0000102400.1"/>
    <property type="gene ID" value="PTRK_0000102400"/>
</dbReference>
<evidence type="ECO:0000256" key="5">
    <source>
        <dbReference type="ARBA" id="ARBA00022777"/>
    </source>
</evidence>
<keyword evidence="5" id="KW-0418">Kinase</keyword>
<dbReference type="Gene3D" id="3.30.200.20">
    <property type="entry name" value="Phosphorylase Kinase, domain 1"/>
    <property type="match status" value="1"/>
</dbReference>
<sequence>MDKNQKYLLLEKIDKGYFSNVYKSRNYESGKLVALKQIYVVDNVEKCKNIVKEIMILKNLDNKNIIQYIGCFEKLKKLYLVMEFIPWNLRNLMNNCYDKNFIMMGKKLFKDILNGLDYINNCKLIHCDLKPENILIGEEFIARIGDFGQTIIDNDDEKSPNVGTRWYKSIELLLGSKNYTNSVDIWSFGCILSEWYRRYPIFNGLTDLEQIYQIVEKCGVPNIKDYPDWENLPDVKKLSFTKIDEKNKLESELEHIPCDVRDVIKVMLVINPSKRITTSELFSMKYFLEDTSNFEGCNSFKKLIMEKEKNLKNNGWKKIILSPCIDLKKFII</sequence>
<keyword evidence="6" id="KW-0067">ATP-binding</keyword>
<dbReference type="GO" id="GO:0005634">
    <property type="term" value="C:nucleus"/>
    <property type="evidence" value="ECO:0007669"/>
    <property type="project" value="TreeGrafter"/>
</dbReference>
<dbReference type="AlphaFoldDB" id="A0A0N4Z2C9"/>